<evidence type="ECO:0000256" key="3">
    <source>
        <dbReference type="ARBA" id="ARBA00011738"/>
    </source>
</evidence>
<dbReference type="GO" id="GO:0030643">
    <property type="term" value="P:intracellular phosphate ion homeostasis"/>
    <property type="evidence" value="ECO:0007669"/>
    <property type="project" value="InterPro"/>
</dbReference>
<accession>A0A4D6KJR6</accession>
<keyword evidence="6 7" id="KW-0592">Phosphate transport</keyword>
<organism evidence="9 10">
    <name type="scientific">Halomicrobium mukohataei</name>
    <dbReference type="NCBI Taxonomy" id="57705"/>
    <lineage>
        <taxon>Archaea</taxon>
        <taxon>Methanobacteriati</taxon>
        <taxon>Methanobacteriota</taxon>
        <taxon>Stenosarchaea group</taxon>
        <taxon>Halobacteria</taxon>
        <taxon>Halobacteriales</taxon>
        <taxon>Haloarculaceae</taxon>
        <taxon>Halomicrobium</taxon>
    </lineage>
</organism>
<dbReference type="SUPFAM" id="SSF109755">
    <property type="entry name" value="PhoU-like"/>
    <property type="match status" value="1"/>
</dbReference>
<dbReference type="Gene3D" id="1.20.58.220">
    <property type="entry name" value="Phosphate transport system protein phou homolog 2, domain 2"/>
    <property type="match status" value="1"/>
</dbReference>
<evidence type="ECO:0000313" key="9">
    <source>
        <dbReference type="EMBL" id="QCD66341.1"/>
    </source>
</evidence>
<dbReference type="InterPro" id="IPR038078">
    <property type="entry name" value="PhoU-like_sf"/>
</dbReference>
<dbReference type="PANTHER" id="PTHR42930:SF3">
    <property type="entry name" value="PHOSPHATE-SPECIFIC TRANSPORT SYSTEM ACCESSORY PROTEIN PHOU"/>
    <property type="match status" value="1"/>
</dbReference>
<feature type="domain" description="PhoU" evidence="8">
    <location>
        <begin position="119"/>
        <end position="209"/>
    </location>
</feature>
<keyword evidence="5 7" id="KW-0963">Cytoplasm</keyword>
<protein>
    <recommendedName>
        <fullName evidence="7">Phosphate-specific transport system accessory protein PhoU</fullName>
    </recommendedName>
</protein>
<feature type="domain" description="PhoU" evidence="8">
    <location>
        <begin position="18"/>
        <end position="104"/>
    </location>
</feature>
<reference evidence="9 10" key="1">
    <citation type="submission" date="2019-04" db="EMBL/GenBank/DDBJ databases">
        <title>Complete genome sequence of Arthrobacter sp. ZXY-2 associated with effective atrazine degradation and salt adaptation.</title>
        <authorList>
            <person name="Zhao X."/>
        </authorList>
    </citation>
    <scope>NUCLEOTIDE SEQUENCE [LARGE SCALE GENOMIC DNA]</scope>
    <source>
        <strain evidence="10">ZP60</strain>
    </source>
</reference>
<evidence type="ECO:0000256" key="5">
    <source>
        <dbReference type="ARBA" id="ARBA00022490"/>
    </source>
</evidence>
<dbReference type="InterPro" id="IPR028366">
    <property type="entry name" value="PhoU"/>
</dbReference>
<dbReference type="GO" id="GO:0006817">
    <property type="term" value="P:phosphate ion transport"/>
    <property type="evidence" value="ECO:0007669"/>
    <property type="project" value="UniProtKB-KW"/>
</dbReference>
<comment type="function">
    <text evidence="7">Plays a role in the regulation of phosphate uptake.</text>
</comment>
<evidence type="ECO:0000256" key="7">
    <source>
        <dbReference type="PIRNR" id="PIRNR003107"/>
    </source>
</evidence>
<evidence type="ECO:0000256" key="6">
    <source>
        <dbReference type="ARBA" id="ARBA00022592"/>
    </source>
</evidence>
<dbReference type="GO" id="GO:0005737">
    <property type="term" value="C:cytoplasm"/>
    <property type="evidence" value="ECO:0007669"/>
    <property type="project" value="UniProtKB-SubCell"/>
</dbReference>
<dbReference type="GO" id="GO:0045936">
    <property type="term" value="P:negative regulation of phosphate metabolic process"/>
    <property type="evidence" value="ECO:0007669"/>
    <property type="project" value="InterPro"/>
</dbReference>
<comment type="subunit">
    <text evidence="3 7">Homodimer.</text>
</comment>
<dbReference type="GeneID" id="8411314"/>
<evidence type="ECO:0000256" key="1">
    <source>
        <dbReference type="ARBA" id="ARBA00004496"/>
    </source>
</evidence>
<dbReference type="PANTHER" id="PTHR42930">
    <property type="entry name" value="PHOSPHATE-SPECIFIC TRANSPORT SYSTEM ACCESSORY PROTEIN PHOU"/>
    <property type="match status" value="1"/>
</dbReference>
<dbReference type="AlphaFoldDB" id="A0A4D6KJR6"/>
<comment type="subcellular location">
    <subcellularLocation>
        <location evidence="1 7">Cytoplasm</location>
    </subcellularLocation>
</comment>
<evidence type="ECO:0000259" key="8">
    <source>
        <dbReference type="Pfam" id="PF01895"/>
    </source>
</evidence>
<reference evidence="9 10" key="2">
    <citation type="submission" date="2019-04" db="EMBL/GenBank/DDBJ databases">
        <authorList>
            <person name="Yang S."/>
            <person name="Wei W."/>
        </authorList>
    </citation>
    <scope>NUCLEOTIDE SEQUENCE [LARGE SCALE GENOMIC DNA]</scope>
    <source>
        <strain evidence="10">ZP60</strain>
    </source>
</reference>
<dbReference type="RefSeq" id="WP_015762744.1">
    <property type="nucleotide sequence ID" value="NZ_CP039375.1"/>
</dbReference>
<name>A0A4D6KJR6_9EURY</name>
<proteinExistence type="inferred from homology"/>
<dbReference type="Proteomes" id="UP000297053">
    <property type="component" value="Chromosome"/>
</dbReference>
<sequence>MTRDRYETELETLKEGVTSMATLVVERLREAARAYEDGDEDGGREIAERDDEVNELYLELESECIDLLALQQPVAGDLRFVVATFKILTDLERIADLAANIGRYAGTPGRDRLTVVPIADIAEMASSQVADAIAAYVEEDPEQCRTVVADDTDLDQRCEAAADDLVRYLATYDAAGDEHEALLADTKQFLLTVRDLERVGDHAVNIAARTFYMIESDDELIY</sequence>
<dbReference type="EMBL" id="CP039375">
    <property type="protein sequence ID" value="QCD66341.1"/>
    <property type="molecule type" value="Genomic_DNA"/>
</dbReference>
<comment type="similarity">
    <text evidence="2 7">Belongs to the PhoU family.</text>
</comment>
<dbReference type="InterPro" id="IPR026022">
    <property type="entry name" value="PhoU_dom"/>
</dbReference>
<evidence type="ECO:0000313" key="10">
    <source>
        <dbReference type="Proteomes" id="UP000297053"/>
    </source>
</evidence>
<dbReference type="KEGG" id="halz:E5139_12060"/>
<dbReference type="PIRSF" id="PIRSF003107">
    <property type="entry name" value="PhoU"/>
    <property type="match status" value="1"/>
</dbReference>
<keyword evidence="4 7" id="KW-0813">Transport</keyword>
<evidence type="ECO:0000256" key="2">
    <source>
        <dbReference type="ARBA" id="ARBA00008107"/>
    </source>
</evidence>
<dbReference type="NCBIfam" id="TIGR02135">
    <property type="entry name" value="phoU_full"/>
    <property type="match status" value="1"/>
</dbReference>
<dbReference type="Pfam" id="PF01895">
    <property type="entry name" value="PhoU"/>
    <property type="match status" value="2"/>
</dbReference>
<gene>
    <name evidence="9" type="primary">phoU</name>
    <name evidence="9" type="ORF">E5139_12060</name>
</gene>
<dbReference type="FunFam" id="1.20.58.220:FF:000004">
    <property type="entry name" value="Phosphate-specific transport system accessory protein PhoU"/>
    <property type="match status" value="1"/>
</dbReference>
<evidence type="ECO:0000256" key="4">
    <source>
        <dbReference type="ARBA" id="ARBA00022448"/>
    </source>
</evidence>
<dbReference type="OMA" id="YTSVFRE"/>